<dbReference type="InterPro" id="IPR021335">
    <property type="entry name" value="DUF2948"/>
</dbReference>
<reference evidence="1 2" key="1">
    <citation type="submission" date="2023-07" db="EMBL/GenBank/DDBJ databases">
        <title>Genomic Encyclopedia of Type Strains, Phase IV (KMG-IV): sequencing the most valuable type-strain genomes for metagenomic binning, comparative biology and taxonomic classification.</title>
        <authorList>
            <person name="Goeker M."/>
        </authorList>
    </citation>
    <scope>NUCLEOTIDE SEQUENCE [LARGE SCALE GENOMIC DNA]</scope>
    <source>
        <strain evidence="1 2">DSM 19619</strain>
    </source>
</reference>
<dbReference type="EMBL" id="JAUSVX010000013">
    <property type="protein sequence ID" value="MDQ0472680.1"/>
    <property type="molecule type" value="Genomic_DNA"/>
</dbReference>
<sequence length="145" mass="15819">MLTAEPLKLLAFDEDDLAVMSTHLQDAQVRPAEIAWLPAEHRFALVVDRFDWCAADCGERRRRRTGLHFERVLAVRRSQFQQEGDTVSSLVAVAFAPGEAPAGSIILSFADGAAIRLDVECLEAAMADLDTGRPCADAPVAALER</sequence>
<comment type="caution">
    <text evidence="1">The sequence shown here is derived from an EMBL/GenBank/DDBJ whole genome shotgun (WGS) entry which is preliminary data.</text>
</comment>
<keyword evidence="2" id="KW-1185">Reference proteome</keyword>
<gene>
    <name evidence="1" type="ORF">QO011_005710</name>
</gene>
<evidence type="ECO:0000313" key="1">
    <source>
        <dbReference type="EMBL" id="MDQ0472680.1"/>
    </source>
</evidence>
<proteinExistence type="predicted"/>
<organism evidence="1 2">
    <name type="scientific">Labrys wisconsinensis</name>
    <dbReference type="NCBI Taxonomy" id="425677"/>
    <lineage>
        <taxon>Bacteria</taxon>
        <taxon>Pseudomonadati</taxon>
        <taxon>Pseudomonadota</taxon>
        <taxon>Alphaproteobacteria</taxon>
        <taxon>Hyphomicrobiales</taxon>
        <taxon>Xanthobacteraceae</taxon>
        <taxon>Labrys</taxon>
    </lineage>
</organism>
<evidence type="ECO:0008006" key="3">
    <source>
        <dbReference type="Google" id="ProtNLM"/>
    </source>
</evidence>
<accession>A0ABU0JGI0</accession>
<evidence type="ECO:0000313" key="2">
    <source>
        <dbReference type="Proteomes" id="UP001242480"/>
    </source>
</evidence>
<dbReference type="Proteomes" id="UP001242480">
    <property type="component" value="Unassembled WGS sequence"/>
</dbReference>
<protein>
    <recommendedName>
        <fullName evidence="3">DUF2948 family protein</fullName>
    </recommendedName>
</protein>
<name>A0ABU0JGI0_9HYPH</name>
<dbReference type="Pfam" id="PF11164">
    <property type="entry name" value="DUF2948"/>
    <property type="match status" value="1"/>
</dbReference>